<feature type="compositionally biased region" description="Polar residues" evidence="2">
    <location>
        <begin position="198"/>
        <end position="210"/>
    </location>
</feature>
<dbReference type="Proteomes" id="UP001174909">
    <property type="component" value="Unassembled WGS sequence"/>
</dbReference>
<dbReference type="SUPFAM" id="SSF47473">
    <property type="entry name" value="EF-hand"/>
    <property type="match status" value="1"/>
</dbReference>
<feature type="compositionally biased region" description="Basic and acidic residues" evidence="2">
    <location>
        <begin position="129"/>
        <end position="145"/>
    </location>
</feature>
<dbReference type="EMBL" id="CASHTH010001175">
    <property type="protein sequence ID" value="CAI8012306.1"/>
    <property type="molecule type" value="Genomic_DNA"/>
</dbReference>
<evidence type="ECO:0000256" key="2">
    <source>
        <dbReference type="SAM" id="MobiDB-lite"/>
    </source>
</evidence>
<dbReference type="PANTHER" id="PTHR12932:SF9">
    <property type="entry name" value="TUBULIN POLYMERIZATION-PROMOTING PROTEIN HOMOLOG"/>
    <property type="match status" value="1"/>
</dbReference>
<sequence>MALSLEDAFREYCSFGDKDSLPLTMDGAKFAKMCRDCKLLDKKLTPTDVDIIFTKAKPKAERKLTLEQFEQAVRMLSEKKYPGDPKAMQKLQSKLTTPTTHPGATKVAGNAVLDRMTDTSKYTGSHKLRFNESGKGKGLEGRDSVAKGPGHIPALVSAQTSYVSGNLIGLDALDSERAKERPRAKAKAAAEARASPKTQKSTATKSSPQKSPAVAKSSPRVVSKTGASSPAAKPSTKTKTSAVATSSPKSSPASKPKGDIYDRLTDTSKYTGAHKHRFNETGRGKGLDGRDAPAKGAAMTPSPASNLTSYVAGYKHENTYGK</sequence>
<comment type="caution">
    <text evidence="3">The sequence shown here is derived from an EMBL/GenBank/DDBJ whole genome shotgun (WGS) entry which is preliminary data.</text>
</comment>
<dbReference type="Pfam" id="PF05517">
    <property type="entry name" value="p25-alpha"/>
    <property type="match status" value="2"/>
</dbReference>
<evidence type="ECO:0000313" key="4">
    <source>
        <dbReference type="Proteomes" id="UP001174909"/>
    </source>
</evidence>
<dbReference type="AlphaFoldDB" id="A0AA35RL71"/>
<proteinExistence type="inferred from homology"/>
<dbReference type="InterPro" id="IPR008907">
    <property type="entry name" value="TPP/p25"/>
</dbReference>
<evidence type="ECO:0000256" key="1">
    <source>
        <dbReference type="ARBA" id="ARBA00010994"/>
    </source>
</evidence>
<dbReference type="InterPro" id="IPR011992">
    <property type="entry name" value="EF-hand-dom_pair"/>
</dbReference>
<dbReference type="GO" id="GO:0005874">
    <property type="term" value="C:microtubule"/>
    <property type="evidence" value="ECO:0007669"/>
    <property type="project" value="TreeGrafter"/>
</dbReference>
<feature type="region of interest" description="Disordered" evidence="2">
    <location>
        <begin position="123"/>
        <end position="146"/>
    </location>
</feature>
<feature type="compositionally biased region" description="Basic and acidic residues" evidence="2">
    <location>
        <begin position="174"/>
        <end position="183"/>
    </location>
</feature>
<feature type="compositionally biased region" description="Low complexity" evidence="2">
    <location>
        <begin position="223"/>
        <end position="255"/>
    </location>
</feature>
<feature type="compositionally biased region" description="Basic and acidic residues" evidence="2">
    <location>
        <begin position="256"/>
        <end position="266"/>
    </location>
</feature>
<dbReference type="PANTHER" id="PTHR12932">
    <property type="entry name" value="P25 ALPHA-RELATED"/>
    <property type="match status" value="1"/>
</dbReference>
<accession>A0AA35RL71</accession>
<dbReference type="GO" id="GO:0046785">
    <property type="term" value="P:microtubule polymerization"/>
    <property type="evidence" value="ECO:0007669"/>
    <property type="project" value="InterPro"/>
</dbReference>
<protein>
    <submittedName>
        <fullName evidence="3">Tubulin polymerization-promoting protein family member 3</fullName>
    </submittedName>
</protein>
<reference evidence="3" key="1">
    <citation type="submission" date="2023-03" db="EMBL/GenBank/DDBJ databases">
        <authorList>
            <person name="Steffen K."/>
            <person name="Cardenas P."/>
        </authorList>
    </citation>
    <scope>NUCLEOTIDE SEQUENCE</scope>
</reference>
<feature type="compositionally biased region" description="Low complexity" evidence="2">
    <location>
        <begin position="187"/>
        <end position="197"/>
    </location>
</feature>
<name>A0AA35RL71_GEOBA</name>
<evidence type="ECO:0000313" key="3">
    <source>
        <dbReference type="EMBL" id="CAI8012306.1"/>
    </source>
</evidence>
<feature type="compositionally biased region" description="Basic and acidic residues" evidence="2">
    <location>
        <begin position="278"/>
        <end position="293"/>
    </location>
</feature>
<dbReference type="GO" id="GO:0032273">
    <property type="term" value="P:positive regulation of protein polymerization"/>
    <property type="evidence" value="ECO:0007669"/>
    <property type="project" value="TreeGrafter"/>
</dbReference>
<keyword evidence="4" id="KW-1185">Reference proteome</keyword>
<dbReference type="Gene3D" id="1.10.238.10">
    <property type="entry name" value="EF-hand"/>
    <property type="match status" value="1"/>
</dbReference>
<gene>
    <name evidence="3" type="ORF">GBAR_LOCUS7909</name>
</gene>
<comment type="similarity">
    <text evidence="1">Belongs to the TPPP family.</text>
</comment>
<feature type="region of interest" description="Disordered" evidence="2">
    <location>
        <begin position="174"/>
        <end position="307"/>
    </location>
</feature>
<dbReference type="GO" id="GO:0015631">
    <property type="term" value="F:tubulin binding"/>
    <property type="evidence" value="ECO:0007669"/>
    <property type="project" value="InterPro"/>
</dbReference>
<dbReference type="GO" id="GO:0001578">
    <property type="term" value="P:microtubule bundle formation"/>
    <property type="evidence" value="ECO:0007669"/>
    <property type="project" value="TreeGrafter"/>
</dbReference>
<organism evidence="3 4">
    <name type="scientific">Geodia barretti</name>
    <name type="common">Barrett's horny sponge</name>
    <dbReference type="NCBI Taxonomy" id="519541"/>
    <lineage>
        <taxon>Eukaryota</taxon>
        <taxon>Metazoa</taxon>
        <taxon>Porifera</taxon>
        <taxon>Demospongiae</taxon>
        <taxon>Heteroscleromorpha</taxon>
        <taxon>Tetractinellida</taxon>
        <taxon>Astrophorina</taxon>
        <taxon>Geodiidae</taxon>
        <taxon>Geodia</taxon>
    </lineage>
</organism>